<dbReference type="Proteomes" id="UP000822688">
    <property type="component" value="Chromosome 7"/>
</dbReference>
<gene>
    <name evidence="5" type="ORF">KC19_7G182900</name>
</gene>
<dbReference type="GO" id="GO:0032259">
    <property type="term" value="P:methylation"/>
    <property type="evidence" value="ECO:0007669"/>
    <property type="project" value="UniProtKB-KW"/>
</dbReference>
<dbReference type="SUPFAM" id="SSF53335">
    <property type="entry name" value="S-adenosyl-L-methionine-dependent methyltransferases"/>
    <property type="match status" value="1"/>
</dbReference>
<dbReference type="PANTHER" id="PTHR12176:SF56">
    <property type="entry name" value="OS04G0510700 PROTEIN"/>
    <property type="match status" value="1"/>
</dbReference>
<evidence type="ECO:0000256" key="1">
    <source>
        <dbReference type="ARBA" id="ARBA00008361"/>
    </source>
</evidence>
<proteinExistence type="inferred from homology"/>
<dbReference type="InterPro" id="IPR051419">
    <property type="entry name" value="Lys/N-term_MeTrsfase_sf"/>
</dbReference>
<dbReference type="InterPro" id="IPR029063">
    <property type="entry name" value="SAM-dependent_MTases_sf"/>
</dbReference>
<evidence type="ECO:0000256" key="4">
    <source>
        <dbReference type="SAM" id="SignalP"/>
    </source>
</evidence>
<feature type="chain" id="PRO_5035760209" evidence="4">
    <location>
        <begin position="17"/>
        <end position="671"/>
    </location>
</feature>
<reference evidence="5" key="1">
    <citation type="submission" date="2020-06" db="EMBL/GenBank/DDBJ databases">
        <title>WGS assembly of Ceratodon purpureus strain R40.</title>
        <authorList>
            <person name="Carey S.B."/>
            <person name="Jenkins J."/>
            <person name="Shu S."/>
            <person name="Lovell J.T."/>
            <person name="Sreedasyam A."/>
            <person name="Maumus F."/>
            <person name="Tiley G.P."/>
            <person name="Fernandez-Pozo N."/>
            <person name="Barry K."/>
            <person name="Chen C."/>
            <person name="Wang M."/>
            <person name="Lipzen A."/>
            <person name="Daum C."/>
            <person name="Saski C.A."/>
            <person name="Payton A.C."/>
            <person name="Mcbreen J.C."/>
            <person name="Conrad R.E."/>
            <person name="Kollar L.M."/>
            <person name="Olsson S."/>
            <person name="Huttunen S."/>
            <person name="Landis J.B."/>
            <person name="Wickett N.J."/>
            <person name="Johnson M.G."/>
            <person name="Rensing S.A."/>
            <person name="Grimwood J."/>
            <person name="Schmutz J."/>
            <person name="Mcdaniel S.F."/>
        </authorList>
    </citation>
    <scope>NUCLEOTIDE SEQUENCE</scope>
    <source>
        <strain evidence="5">R40</strain>
    </source>
</reference>
<dbReference type="EMBL" id="CM026428">
    <property type="protein sequence ID" value="KAG0568054.1"/>
    <property type="molecule type" value="Genomic_DNA"/>
</dbReference>
<dbReference type="AlphaFoldDB" id="A0A8T0HCL9"/>
<keyword evidence="4" id="KW-0732">Signal</keyword>
<keyword evidence="2" id="KW-0489">Methyltransferase</keyword>
<evidence type="ECO:0000313" key="5">
    <source>
        <dbReference type="EMBL" id="KAG0568054.1"/>
    </source>
</evidence>
<keyword evidence="3" id="KW-0808">Transferase</keyword>
<evidence type="ECO:0000256" key="3">
    <source>
        <dbReference type="ARBA" id="ARBA00022679"/>
    </source>
</evidence>
<dbReference type="Gene3D" id="3.40.50.150">
    <property type="entry name" value="Vaccinia Virus protein VP39"/>
    <property type="match status" value="1"/>
</dbReference>
<feature type="signal peptide" evidence="4">
    <location>
        <begin position="1"/>
        <end position="16"/>
    </location>
</feature>
<comment type="similarity">
    <text evidence="1">Belongs to the methyltransferase superfamily.</text>
</comment>
<sequence>MMGGTAIAIAIAAVTAMDTTHAMMRHPCLSAWRLPISAPRHALLLTPAMPAAMLPRARHHATMPWTVRDHQPCLGNSAAAPALRSSFTGSLYSCFPVSDYQRLLSIYKDREGRARVIRGLSLPLNGRLAMGREGGYCVCDLDDWNGHVVGRGATGGILCTPRGTTTPGTAEFLASMCLRNVVELRRGMRTEAWWGRHNEEGDWQFSPEWWGTQGGSWGRNAGETVFESQSTIGNGVISVTSHPASTPRPECWTAIERDLQQRQAQLGRAIRGLGQFKVHGYDWRVLRFNSVTRQSVAKVMAVSNDKNPSEVFLVQQPNCIAFEYVKSMLSVGLTTMSLASYSLEQVTHRSMDMRILCIGLGGGSLPLFLAHNLPGATLDVVEIDGAVIEAAIETMGFPPCKVHRLQPKAFHSSVRSPKHATESYLHLHPGTGGDTHARQEHDGSQEVLWESTSNRITVFEADGEAFVEDLGRKESDKERTTRQHYDLVFVDAFDGEDVVPTQLWKRNGPFLTFLSQLLHPKHGTVVVNLHTDAPLPSILEKATGQYGPGFDPSLPQGRKIQEACWAYRDALLSPATGIGPSGGMAFTVAVPSQGNICLVASRGLAVYSKHFESRPYSHNQHQTREKQMFVEKVKAESKYVQKVLSAQFDFSKRVSRGFQVVQERVRPSKVR</sequence>
<accession>A0A8T0HCL9</accession>
<organism evidence="5 6">
    <name type="scientific">Ceratodon purpureus</name>
    <name type="common">Fire moss</name>
    <name type="synonym">Dicranum purpureum</name>
    <dbReference type="NCBI Taxonomy" id="3225"/>
    <lineage>
        <taxon>Eukaryota</taxon>
        <taxon>Viridiplantae</taxon>
        <taxon>Streptophyta</taxon>
        <taxon>Embryophyta</taxon>
        <taxon>Bryophyta</taxon>
        <taxon>Bryophytina</taxon>
        <taxon>Bryopsida</taxon>
        <taxon>Dicranidae</taxon>
        <taxon>Pseudoditrichales</taxon>
        <taxon>Ditrichaceae</taxon>
        <taxon>Ceratodon</taxon>
    </lineage>
</organism>
<evidence type="ECO:0000313" key="6">
    <source>
        <dbReference type="Proteomes" id="UP000822688"/>
    </source>
</evidence>
<name>A0A8T0HCL9_CERPU</name>
<comment type="caution">
    <text evidence="5">The sequence shown here is derived from an EMBL/GenBank/DDBJ whole genome shotgun (WGS) entry which is preliminary data.</text>
</comment>
<dbReference type="GO" id="GO:0008168">
    <property type="term" value="F:methyltransferase activity"/>
    <property type="evidence" value="ECO:0007669"/>
    <property type="project" value="UniProtKB-KW"/>
</dbReference>
<evidence type="ECO:0000256" key="2">
    <source>
        <dbReference type="ARBA" id="ARBA00022603"/>
    </source>
</evidence>
<dbReference type="PANTHER" id="PTHR12176">
    <property type="entry name" value="SAM-DEPENDENT METHYLTRANSFERASE SUPERFAMILY PROTEIN"/>
    <property type="match status" value="1"/>
</dbReference>
<keyword evidence="6" id="KW-1185">Reference proteome</keyword>
<protein>
    <submittedName>
        <fullName evidence="5">Uncharacterized protein</fullName>
    </submittedName>
</protein>